<evidence type="ECO:0008006" key="3">
    <source>
        <dbReference type="Google" id="ProtNLM"/>
    </source>
</evidence>
<proteinExistence type="predicted"/>
<dbReference type="InterPro" id="IPR025365">
    <property type="entry name" value="DUF4269"/>
</dbReference>
<protein>
    <recommendedName>
        <fullName evidence="3">Phage capsid protein</fullName>
    </recommendedName>
</protein>
<reference evidence="1" key="1">
    <citation type="journal article" date="2014" name="Int. J. Syst. Evol. Microbiol.">
        <title>Complete genome sequence of Corynebacterium casei LMG S-19264T (=DSM 44701T), isolated from a smear-ripened cheese.</title>
        <authorList>
            <consortium name="US DOE Joint Genome Institute (JGI-PGF)"/>
            <person name="Walter F."/>
            <person name="Albersmeier A."/>
            <person name="Kalinowski J."/>
            <person name="Ruckert C."/>
        </authorList>
    </citation>
    <scope>NUCLEOTIDE SEQUENCE</scope>
    <source>
        <strain evidence="1">VKM B-2789</strain>
    </source>
</reference>
<gene>
    <name evidence="1" type="ORF">GCM10017653_14450</name>
</gene>
<dbReference type="EMBL" id="BSFM01000006">
    <property type="protein sequence ID" value="GLK83376.1"/>
    <property type="molecule type" value="Genomic_DNA"/>
</dbReference>
<dbReference type="RefSeq" id="WP_213366938.1">
    <property type="nucleotide sequence ID" value="NZ_BSFM01000006.1"/>
</dbReference>
<accession>A0A9W6JVH2</accession>
<comment type="caution">
    <text evidence="1">The sequence shown here is derived from an EMBL/GenBank/DDBJ whole genome shotgun (WGS) entry which is preliminary data.</text>
</comment>
<evidence type="ECO:0000313" key="2">
    <source>
        <dbReference type="Proteomes" id="UP001143330"/>
    </source>
</evidence>
<name>A0A9W6JVH2_9HYPH</name>
<keyword evidence="2" id="KW-1185">Reference proteome</keyword>
<reference evidence="1" key="2">
    <citation type="submission" date="2023-01" db="EMBL/GenBank/DDBJ databases">
        <authorList>
            <person name="Sun Q."/>
            <person name="Evtushenko L."/>
        </authorList>
    </citation>
    <scope>NUCLEOTIDE SEQUENCE</scope>
    <source>
        <strain evidence="1">VKM B-2789</strain>
    </source>
</reference>
<dbReference type="AlphaFoldDB" id="A0A9W6JVH2"/>
<sequence>MSTPPPGLDLGGSDIDIVCRAPDPDAVARLMWDHFGDRQQFLLWRWRAGDRPVVACFTAAGWPFEVFAAPRPVAEQAGWQHFRVEQRLLARGGEELRRAVMARRRAGMKTEPAFAAALGLAGDPYAALLELGGCDAALDRALAAAGFSGAGQLPDGLGTCRITNG</sequence>
<dbReference type="Proteomes" id="UP001143330">
    <property type="component" value="Unassembled WGS sequence"/>
</dbReference>
<dbReference type="Pfam" id="PF14091">
    <property type="entry name" value="DUF4269"/>
    <property type="match status" value="1"/>
</dbReference>
<organism evidence="1 2">
    <name type="scientific">Ancylobacter defluvii</name>
    <dbReference type="NCBI Taxonomy" id="1282440"/>
    <lineage>
        <taxon>Bacteria</taxon>
        <taxon>Pseudomonadati</taxon>
        <taxon>Pseudomonadota</taxon>
        <taxon>Alphaproteobacteria</taxon>
        <taxon>Hyphomicrobiales</taxon>
        <taxon>Xanthobacteraceae</taxon>
        <taxon>Ancylobacter</taxon>
    </lineage>
</organism>
<evidence type="ECO:0000313" key="1">
    <source>
        <dbReference type="EMBL" id="GLK83376.1"/>
    </source>
</evidence>